<feature type="domain" description="DUF2007" evidence="1">
    <location>
        <begin position="5"/>
        <end position="66"/>
    </location>
</feature>
<accession>F3ZS57</accession>
<evidence type="ECO:0000313" key="2">
    <source>
        <dbReference type="EMBL" id="EGJ72078.1"/>
    </source>
</evidence>
<keyword evidence="3" id="KW-1185">Reference proteome</keyword>
<gene>
    <name evidence="2" type="ORF">Bcop_1891</name>
</gene>
<dbReference type="Gene3D" id="3.30.70.790">
    <property type="entry name" value="UreE, C-terminal domain"/>
    <property type="match status" value="1"/>
</dbReference>
<dbReference type="EMBL" id="CM001167">
    <property type="protein sequence ID" value="EGJ72078.1"/>
    <property type="molecule type" value="Genomic_DNA"/>
</dbReference>
<dbReference type="Proteomes" id="UP000018439">
    <property type="component" value="Chromosome"/>
</dbReference>
<dbReference type="InterPro" id="IPR018551">
    <property type="entry name" value="DUF2007"/>
</dbReference>
<dbReference type="eggNOG" id="ENOG502ZVA3">
    <property type="taxonomic scope" value="Bacteria"/>
</dbReference>
<reference evidence="2 3" key="1">
    <citation type="journal article" date="2011" name="Stand. Genomic Sci.">
        <title>Non-contiguous finished genome sequence of Bacteroides coprosuis type strain (PC139).</title>
        <authorList>
            <person name="Land M."/>
            <person name="Held B."/>
            <person name="Gronow S."/>
            <person name="Abt B."/>
            <person name="Lucas S."/>
            <person name="Del Rio T.G."/>
            <person name="Nolan M."/>
            <person name="Tice H."/>
            <person name="Cheng J.F."/>
            <person name="Pitluck S."/>
            <person name="Liolios K."/>
            <person name="Pagani I."/>
            <person name="Ivanova N."/>
            <person name="Mavromatis K."/>
            <person name="Mikhailova N."/>
            <person name="Pati A."/>
            <person name="Tapia R."/>
            <person name="Han C."/>
            <person name="Goodwin L."/>
            <person name="Chen A."/>
            <person name="Palaniappan K."/>
            <person name="Hauser L."/>
            <person name="Brambilla E.M."/>
            <person name="Rohde M."/>
            <person name="Goker M."/>
            <person name="Detter J.C."/>
            <person name="Woyke T."/>
            <person name="Bristow J."/>
            <person name="Eisen J.A."/>
            <person name="Markowitz V."/>
            <person name="Hugenholtz P."/>
            <person name="Kyrpides N.C."/>
            <person name="Klenk H.P."/>
            <person name="Lapidus A."/>
        </authorList>
    </citation>
    <scope>NUCLEOTIDE SEQUENCE</scope>
    <source>
        <strain evidence="2 3">DSM 18011</strain>
    </source>
</reference>
<organism evidence="2 3">
    <name type="scientific">Bacteroides coprosuis DSM 18011</name>
    <dbReference type="NCBI Taxonomy" id="679937"/>
    <lineage>
        <taxon>Bacteria</taxon>
        <taxon>Pseudomonadati</taxon>
        <taxon>Bacteroidota</taxon>
        <taxon>Bacteroidia</taxon>
        <taxon>Bacteroidales</taxon>
        <taxon>Bacteroidaceae</taxon>
        <taxon>Bacteroides</taxon>
    </lineage>
</organism>
<dbReference type="OrthoDB" id="8480302at2"/>
<dbReference type="STRING" id="679937.Bcop_1891"/>
<proteinExistence type="predicted"/>
<dbReference type="Pfam" id="PF09413">
    <property type="entry name" value="DUF2007"/>
    <property type="match status" value="1"/>
</dbReference>
<dbReference type="AlphaFoldDB" id="F3ZS57"/>
<dbReference type="SUPFAM" id="SSF54913">
    <property type="entry name" value="GlnB-like"/>
    <property type="match status" value="1"/>
</dbReference>
<dbReference type="InterPro" id="IPR011322">
    <property type="entry name" value="N-reg_PII-like_a/b"/>
</dbReference>
<evidence type="ECO:0000259" key="1">
    <source>
        <dbReference type="Pfam" id="PF09413"/>
    </source>
</evidence>
<protein>
    <submittedName>
        <fullName evidence="2">Putative alcohol dehydrogenase</fullName>
    </submittedName>
</protein>
<sequence>MDTILLARFQSDYRANLLCSVLKNEGIESFKRNENSATVLAGLPGFEIEVYVFDKDYERAKEIYAEGFPDAAQ</sequence>
<evidence type="ECO:0000313" key="3">
    <source>
        <dbReference type="Proteomes" id="UP000018439"/>
    </source>
</evidence>
<name>F3ZS57_9BACE</name>
<dbReference type="HOGENOM" id="CLU_2663431_0_0_10"/>